<dbReference type="PROSITE" id="PS50931">
    <property type="entry name" value="HTH_LYSR"/>
    <property type="match status" value="1"/>
</dbReference>
<organism evidence="6 7">
    <name type="scientific">Poseidonocella sedimentorum</name>
    <dbReference type="NCBI Taxonomy" id="871652"/>
    <lineage>
        <taxon>Bacteria</taxon>
        <taxon>Pseudomonadati</taxon>
        <taxon>Pseudomonadota</taxon>
        <taxon>Alphaproteobacteria</taxon>
        <taxon>Rhodobacterales</taxon>
        <taxon>Roseobacteraceae</taxon>
        <taxon>Poseidonocella</taxon>
    </lineage>
</organism>
<dbReference type="Gene3D" id="3.40.190.10">
    <property type="entry name" value="Periplasmic binding protein-like II"/>
    <property type="match status" value="2"/>
</dbReference>
<dbReference type="Pfam" id="PF03466">
    <property type="entry name" value="LysR_substrate"/>
    <property type="match status" value="1"/>
</dbReference>
<dbReference type="InterPro" id="IPR036388">
    <property type="entry name" value="WH-like_DNA-bd_sf"/>
</dbReference>
<dbReference type="InterPro" id="IPR036390">
    <property type="entry name" value="WH_DNA-bd_sf"/>
</dbReference>
<dbReference type="SUPFAM" id="SSF53850">
    <property type="entry name" value="Periplasmic binding protein-like II"/>
    <property type="match status" value="1"/>
</dbReference>
<dbReference type="GO" id="GO:0006351">
    <property type="term" value="P:DNA-templated transcription"/>
    <property type="evidence" value="ECO:0007669"/>
    <property type="project" value="TreeGrafter"/>
</dbReference>
<dbReference type="OrthoDB" id="9813056at2"/>
<evidence type="ECO:0000256" key="2">
    <source>
        <dbReference type="ARBA" id="ARBA00023015"/>
    </source>
</evidence>
<evidence type="ECO:0000256" key="4">
    <source>
        <dbReference type="ARBA" id="ARBA00023163"/>
    </source>
</evidence>
<sequence length="308" mass="34397">MRKRVPLNAIRAFEAVARNNSVAKAANELCVTPTAVSHQIRLLEDFLQVELFERKNSRVYPTPEATLHVRQITQALDLIDDSVKSLAAVRDHEHRKLSVSAPASLASLWLVPRLGRFIEAQPDVDLSLRTYLNRRDAEQHDSDIKICPWSQGVSGFQSEPLVEEASTPVCAVELAERFDGDPERILREAPLIHVDRAPGGYEGDLPDWARYMSEFGIDRRDHSHGLRFNQSGQAVEAALSGVGVLLGRSLLVQKALEDGRLVAVAECYPVRTPYYVQCPSKPKSDETLQKFKNWLQEAVRPEAALAMA</sequence>
<protein>
    <submittedName>
        <fullName evidence="6">Transcriptional regulator, LysR family</fullName>
    </submittedName>
</protein>
<comment type="similarity">
    <text evidence="1">Belongs to the LysR transcriptional regulatory family.</text>
</comment>
<dbReference type="PANTHER" id="PTHR30537">
    <property type="entry name" value="HTH-TYPE TRANSCRIPTIONAL REGULATOR"/>
    <property type="match status" value="1"/>
</dbReference>
<evidence type="ECO:0000256" key="1">
    <source>
        <dbReference type="ARBA" id="ARBA00009437"/>
    </source>
</evidence>
<dbReference type="SUPFAM" id="SSF46785">
    <property type="entry name" value="Winged helix' DNA-binding domain"/>
    <property type="match status" value="1"/>
</dbReference>
<accession>A0A1I6E3H9</accession>
<dbReference type="InterPro" id="IPR005119">
    <property type="entry name" value="LysR_subst-bd"/>
</dbReference>
<dbReference type="GO" id="GO:0043565">
    <property type="term" value="F:sequence-specific DNA binding"/>
    <property type="evidence" value="ECO:0007669"/>
    <property type="project" value="TreeGrafter"/>
</dbReference>
<proteinExistence type="inferred from homology"/>
<dbReference type="InterPro" id="IPR000847">
    <property type="entry name" value="LysR_HTH_N"/>
</dbReference>
<dbReference type="GO" id="GO:0003700">
    <property type="term" value="F:DNA-binding transcription factor activity"/>
    <property type="evidence" value="ECO:0007669"/>
    <property type="project" value="InterPro"/>
</dbReference>
<evidence type="ECO:0000256" key="3">
    <source>
        <dbReference type="ARBA" id="ARBA00023125"/>
    </source>
</evidence>
<evidence type="ECO:0000259" key="5">
    <source>
        <dbReference type="PROSITE" id="PS50931"/>
    </source>
</evidence>
<dbReference type="EMBL" id="FOYI01000007">
    <property type="protein sequence ID" value="SFR12187.1"/>
    <property type="molecule type" value="Genomic_DNA"/>
</dbReference>
<dbReference type="AlphaFoldDB" id="A0A1I6E3H9"/>
<dbReference type="RefSeq" id="WP_092080738.1">
    <property type="nucleotide sequence ID" value="NZ_FOYI01000007.1"/>
</dbReference>
<evidence type="ECO:0000313" key="6">
    <source>
        <dbReference type="EMBL" id="SFR12187.1"/>
    </source>
</evidence>
<dbReference type="Pfam" id="PF00126">
    <property type="entry name" value="HTH_1"/>
    <property type="match status" value="1"/>
</dbReference>
<dbReference type="Gene3D" id="1.10.10.10">
    <property type="entry name" value="Winged helix-like DNA-binding domain superfamily/Winged helix DNA-binding domain"/>
    <property type="match status" value="1"/>
</dbReference>
<keyword evidence="3" id="KW-0238">DNA-binding</keyword>
<gene>
    <name evidence="6" type="ORF">SAMN04515673_10726</name>
</gene>
<dbReference type="PANTHER" id="PTHR30537:SF74">
    <property type="entry name" value="HTH-TYPE TRANSCRIPTIONAL REGULATOR TRPI"/>
    <property type="match status" value="1"/>
</dbReference>
<name>A0A1I6E3H9_9RHOB</name>
<evidence type="ECO:0000313" key="7">
    <source>
        <dbReference type="Proteomes" id="UP000199302"/>
    </source>
</evidence>
<keyword evidence="4" id="KW-0804">Transcription</keyword>
<feature type="domain" description="HTH lysR-type" evidence="5">
    <location>
        <begin position="5"/>
        <end position="62"/>
    </location>
</feature>
<dbReference type="Proteomes" id="UP000199302">
    <property type="component" value="Unassembled WGS sequence"/>
</dbReference>
<dbReference type="InterPro" id="IPR058163">
    <property type="entry name" value="LysR-type_TF_proteobact-type"/>
</dbReference>
<keyword evidence="2" id="KW-0805">Transcription regulation</keyword>
<reference evidence="6 7" key="1">
    <citation type="submission" date="2016-10" db="EMBL/GenBank/DDBJ databases">
        <authorList>
            <person name="de Groot N.N."/>
        </authorList>
    </citation>
    <scope>NUCLEOTIDE SEQUENCE [LARGE SCALE GENOMIC DNA]</scope>
    <source>
        <strain evidence="7">KMM 9023,NRIC 0796,JCM 17311,KCTC 23692</strain>
    </source>
</reference>
<keyword evidence="7" id="KW-1185">Reference proteome</keyword>
<dbReference type="STRING" id="871652.SAMN04515673_10726"/>